<evidence type="ECO:0000256" key="4">
    <source>
        <dbReference type="SAM" id="MobiDB-lite"/>
    </source>
</evidence>
<dbReference type="GO" id="GO:0016514">
    <property type="term" value="C:SWI/SNF complex"/>
    <property type="evidence" value="ECO:0007669"/>
    <property type="project" value="InterPro"/>
</dbReference>
<feature type="compositionally biased region" description="Low complexity" evidence="4">
    <location>
        <begin position="1998"/>
        <end position="2013"/>
    </location>
</feature>
<feature type="region of interest" description="Disordered" evidence="4">
    <location>
        <begin position="1452"/>
        <end position="1479"/>
    </location>
</feature>
<feature type="region of interest" description="Disordered" evidence="4">
    <location>
        <begin position="863"/>
        <end position="910"/>
    </location>
</feature>
<feature type="region of interest" description="Disordered" evidence="4">
    <location>
        <begin position="468"/>
        <end position="487"/>
    </location>
</feature>
<feature type="compositionally biased region" description="Low complexity" evidence="4">
    <location>
        <begin position="1366"/>
        <end position="1375"/>
    </location>
</feature>
<feature type="compositionally biased region" description="Polar residues" evidence="4">
    <location>
        <begin position="271"/>
        <end position="280"/>
    </location>
</feature>
<evidence type="ECO:0000256" key="2">
    <source>
        <dbReference type="ARBA" id="ARBA00022553"/>
    </source>
</evidence>
<feature type="compositionally biased region" description="Polar residues" evidence="4">
    <location>
        <begin position="2490"/>
        <end position="2517"/>
    </location>
</feature>
<protein>
    <submittedName>
        <fullName evidence="6">AT-rich interactive domain-containing protein 1</fullName>
    </submittedName>
</protein>
<dbReference type="InterPro" id="IPR001606">
    <property type="entry name" value="ARID_dom"/>
</dbReference>
<sequence>MAQPPSRQQPVSSAVISATCASSASPTQAHPMDFNSSNSGPPSRSTQSQTAVAGVHSIERPSSGVINSNSAPQSHTHPSPVHGSQMSSPLHASASNTTPVTSSTSQAPAWSSHTPQPPFGSPHQLAHGQMTSAIQSNNAGGTASSNRPRSASRDSVMKGNVSAIDGSCELTTMHGTPQPSESDRGDSHLPTNVDEPGSRPQSRMSDCGRPPTASSTGSAGLRDHPSDETNATVASSSSGPATVTSVADSGQGASGVNQLDGASSSAAGSSFVSNPTLSPIPTTPRGTPPSHPYAMFSQTGGGTNAASPAQVGAVQPNPGRPPSQPGQSPRPYGIPPQTAVGPRQPYPSYMHPMASQQPQPHQPHPYYMVGNRPPGFYPSMGGSGGSGPTMGPGGHPSMRPSMHPMGPGVNRSGATFGSQGMMMPPPAAPPPPNSSQPNLPGPVAQPAGPGFMPCGSYPGPGNGPVGPLNNATVWESHPQTGSGVPLSSVATMSQTHYSGNGGRPSPLYAGIPDRSMAYPGSPQPGAVSSAASVPSHSSPHTQSSMAPAGYPHPHSHTPNQPPTSYPIHAPPHMAYPSAQIPYGGGAGSAATGGTGGGAPHPSAHHAYVSGMSPSSGTGTTVPPYAAGTGMVPLPGSNAQGQHGREHSQSQQSQIHSPYTNDMVPSTDRGAPPFCSVPASSGITGTDPPTYSTSIPGIPSPAGVARGVPISGVGTSKLPPGAGLGKVAKMDGSVRSMTPNSTGPNASPHLGVGAIGGVMDESGPAPSSVPTHQQLHHHQQPPPPSSASLMPQSCSNTPPGVGPQQQHQAQPSCVMPPTGQSGMQPFPGSGGQSGYWCEAGAPNQFPGGMSQTGVIGSQNPHNFPSFQQHYRMHGSGAPAQPPPSQTPGPQQPSSQGVPVQHAHNIPNSIHCPTSVSGPTMYGSGLSPYGNAHAHAHPVGHSVISAQSSSVFHRLLEMGTEPERRAWLEHYVRFMEEIGKPLVGLPQVVKQPLDLYRFYLAVRERGGVLDVIKARRWKEISQLVNINASASAAYTLRKNYCKFLLDYECRFDRGGADPNPLLAHIEAMSGKKKKPSSLDESCTTLSASGHSLSAQAPPSPAGSHSSASSSLLPPGSGSASLSGVPSGTAGSAASDSQLGPSASQSRFGDPCVQLSNSAVGESPNGMIGSPGSGVLTAHGANSGVGSASFNQSSAQSPQRPPSATLNGYPNTPHAPPESVSRSNIAWPWISESGVPGSHPPPIVSVNGFSASISPIRGPLSVHGLQHGFDPCSRSNTNISIPSPKNAQTRALTPGQNVTSMPQPVRSPIPVGIPSSAPSSMGLPSSSPNVIAGMKASDVPTPQQPQQPPPHPSLVGHYAPPGGPPQPQNPTQSQMPSTHASIMGPQQQHPNSPVHSSMTPHGIPGPPPPGSPMHPRLTGGPGIRGPPFGSGPPGVSPTHNLGASSNESLALLRMHNIRPPTGGGPSPGGAVYPSNVIPPFHPGQPNSAAPTIPAHLIHHHGQRPGYVATILKRVEHYPFPPGSIEATQIEPSRRRRYRIKDIGVVSPFKLLMALRSGLTAEVSWALNCLNILLRDESGLENFTGGSLNALITNLAELWRHSLGELFDHNLFVCSLELPTNIASFGRSLSSGDKCASDLARTRRESKLLSCPAQSVTLTASKKCSSFSSLPNGLATLERDLVALANIRGVPIASLRDGIRRMLRKCGNPIGEFIPVRARNGLLLNSASATGGLYTGSGYGSTSTSVVSHSITALIDPNHPGSRTRKRGSKHLGSGYGYAPFGLGSTTTATGVTSSSTNILSQTISSALKSENVPPSGIATRVATAPNSLRSPLAYTNLRELALFVIDELLSQAKPTHQFRSDGEDENEIDENELLSQSPTPNTCKLNSGHLSVPNINSCWSVSAYLRDLIQHGGGDTTCHIMPPFGAAPYPSKHWRGDPNHENPVSVEPVVLTGKISLTPPPPPEVGEEKCSLRGGDLMDCELPEDDDGIDSQMRTKRARHSSSSSLPCPVLSPQPVEESQDDSEVKLISRQTAGSKPVAGNTCSPAERFLDSSDTPADVQNEAEFSQLLMDANGRCPLRAREELVHHGPSCLWPDHPQANSNEARAVRCLCVSTVLRNLSFWHLAEVPLSSHKPTLALIGRVIMLGHEHVGTDDTWQSVEEAAKRMEPSQCAWRTPSWLDDMRENALVLLVNLAGYLDLIRYEESIVRPILEGLLHWIVCPTAVAIDPFPGHRTLSPRRLALEALNRLCVHESNVDLLLSTPGSRESDLHLLFGRLAHWLALPEDQVTRELALSTMHYLTGGGVSFSTLSEPTTGKSRGTVASSMQISPTSFVGTTLLSSAKPCPVSGLLSFIEMAEATTRRVIDQCGVQALQERPELMGTSLEMVRRAGALLDRLAADPTGRTRFTPTLELRLLDLVTSRVLDATVAHLLCGALHRLSLNRPTLGPDTNPPIVTPLVPPIPTLSVVAKLLQTAAAPTKSETVAHSVPLEALKSTTTENRQSITSNTESSLKSATPTSEKNQARSEDTAEEQKRKGSLNSSTEDQLPTKDTALPLTELVNHVDSPQCDVPLKKECGPEITEVAESKSEHKELLLVSNSVESSTWNSNCVDSS</sequence>
<comment type="caution">
    <text evidence="6">The sequence shown here is derived from an EMBL/GenBank/DDBJ whole genome shotgun (WGS) entry which is preliminary data.</text>
</comment>
<accession>A0A4E0RBG6</accession>
<dbReference type="GO" id="GO:0005654">
    <property type="term" value="C:nucleoplasm"/>
    <property type="evidence" value="ECO:0007669"/>
    <property type="project" value="TreeGrafter"/>
</dbReference>
<feature type="compositionally biased region" description="Polar residues" evidence="4">
    <location>
        <begin position="1126"/>
        <end position="1144"/>
    </location>
</feature>
<feature type="compositionally biased region" description="Polar residues" evidence="4">
    <location>
        <begin position="228"/>
        <end position="248"/>
    </location>
</feature>
<comment type="subcellular location">
    <subcellularLocation>
        <location evidence="1">Nucleus</location>
    </subcellularLocation>
</comment>
<evidence type="ECO:0000256" key="3">
    <source>
        <dbReference type="ARBA" id="ARBA00023242"/>
    </source>
</evidence>
<keyword evidence="2" id="KW-0597">Phosphoprotein</keyword>
<dbReference type="PROSITE" id="PS51011">
    <property type="entry name" value="ARID"/>
    <property type="match status" value="1"/>
</dbReference>
<feature type="region of interest" description="Disordered" evidence="4">
    <location>
        <begin position="1066"/>
        <end position="1218"/>
    </location>
</feature>
<dbReference type="EMBL" id="JXXN02001397">
    <property type="protein sequence ID" value="THD24853.1"/>
    <property type="molecule type" value="Genomic_DNA"/>
</dbReference>
<feature type="compositionally biased region" description="Polar residues" evidence="4">
    <location>
        <begin position="1"/>
        <end position="51"/>
    </location>
</feature>
<gene>
    <name evidence="6" type="ORF">D915_004245</name>
</gene>
<feature type="region of interest" description="Disordered" evidence="4">
    <location>
        <begin position="1"/>
        <end position="362"/>
    </location>
</feature>
<feature type="region of interest" description="Disordered" evidence="4">
    <location>
        <begin position="493"/>
        <end position="673"/>
    </location>
</feature>
<dbReference type="CDD" id="cd16865">
    <property type="entry name" value="ARID_ARID1A-like"/>
    <property type="match status" value="1"/>
</dbReference>
<feature type="compositionally biased region" description="Low complexity" evidence="4">
    <location>
        <begin position="1089"/>
        <end position="1125"/>
    </location>
</feature>
<feature type="compositionally biased region" description="Polar residues" evidence="4">
    <location>
        <begin position="169"/>
        <end position="180"/>
    </location>
</feature>
<feature type="compositionally biased region" description="Pro residues" evidence="4">
    <location>
        <begin position="878"/>
        <end position="889"/>
    </location>
</feature>
<dbReference type="GO" id="GO:0031491">
    <property type="term" value="F:nucleosome binding"/>
    <property type="evidence" value="ECO:0007669"/>
    <property type="project" value="TreeGrafter"/>
</dbReference>
<feature type="compositionally biased region" description="Polar residues" evidence="4">
    <location>
        <begin position="734"/>
        <end position="744"/>
    </location>
</feature>
<dbReference type="SMART" id="SM01014">
    <property type="entry name" value="ARID"/>
    <property type="match status" value="1"/>
</dbReference>
<organism evidence="6 7">
    <name type="scientific">Fasciola hepatica</name>
    <name type="common">Liver fluke</name>
    <dbReference type="NCBI Taxonomy" id="6192"/>
    <lineage>
        <taxon>Eukaryota</taxon>
        <taxon>Metazoa</taxon>
        <taxon>Spiralia</taxon>
        <taxon>Lophotrochozoa</taxon>
        <taxon>Platyhelminthes</taxon>
        <taxon>Trematoda</taxon>
        <taxon>Digenea</taxon>
        <taxon>Plagiorchiida</taxon>
        <taxon>Echinostomata</taxon>
        <taxon>Echinostomatoidea</taxon>
        <taxon>Fasciolidae</taxon>
        <taxon>Fasciola</taxon>
    </lineage>
</organism>
<feature type="compositionally biased region" description="Polar residues" evidence="4">
    <location>
        <begin position="793"/>
        <end position="810"/>
    </location>
</feature>
<feature type="compositionally biased region" description="Basic and acidic residues" evidence="4">
    <location>
        <begin position="2518"/>
        <end position="2531"/>
    </location>
</feature>
<feature type="compositionally biased region" description="Low complexity" evidence="4">
    <location>
        <begin position="1189"/>
        <end position="1201"/>
    </location>
</feature>
<dbReference type="PANTHER" id="PTHR12656:SF5">
    <property type="entry name" value="TRITHORAX GROUP PROTEIN OSA"/>
    <property type="match status" value="1"/>
</dbReference>
<dbReference type="GO" id="GO:0071565">
    <property type="term" value="C:nBAF complex"/>
    <property type="evidence" value="ECO:0007669"/>
    <property type="project" value="TreeGrafter"/>
</dbReference>
<feature type="compositionally biased region" description="Polar residues" evidence="4">
    <location>
        <begin position="471"/>
        <end position="482"/>
    </location>
</feature>
<evidence type="ECO:0000313" key="7">
    <source>
        <dbReference type="Proteomes" id="UP000230066"/>
    </source>
</evidence>
<feature type="region of interest" description="Disordered" evidence="4">
    <location>
        <begin position="414"/>
        <end position="458"/>
    </location>
</feature>
<dbReference type="GO" id="GO:0003677">
    <property type="term" value="F:DNA binding"/>
    <property type="evidence" value="ECO:0007669"/>
    <property type="project" value="InterPro"/>
</dbReference>
<dbReference type="Pfam" id="PF12031">
    <property type="entry name" value="BAF250_C"/>
    <property type="match status" value="2"/>
</dbReference>
<feature type="compositionally biased region" description="Polar residues" evidence="4">
    <location>
        <begin position="129"/>
        <end position="149"/>
    </location>
</feature>
<feature type="compositionally biased region" description="Pro residues" evidence="4">
    <location>
        <begin position="1400"/>
        <end position="1409"/>
    </location>
</feature>
<evidence type="ECO:0000259" key="5">
    <source>
        <dbReference type="PROSITE" id="PS51011"/>
    </source>
</evidence>
<dbReference type="InterPro" id="IPR036431">
    <property type="entry name" value="ARID_dom_sf"/>
</dbReference>
<feature type="compositionally biased region" description="Polar residues" evidence="4">
    <location>
        <begin position="64"/>
        <end position="114"/>
    </location>
</feature>
<dbReference type="Pfam" id="PF01388">
    <property type="entry name" value="ARID"/>
    <property type="match status" value="1"/>
</dbReference>
<dbReference type="SMART" id="SM00501">
    <property type="entry name" value="BRIGHT"/>
    <property type="match status" value="1"/>
</dbReference>
<feature type="region of interest" description="Disordered" evidence="4">
    <location>
        <begin position="1271"/>
        <end position="1440"/>
    </location>
</feature>
<feature type="compositionally biased region" description="Pro residues" evidence="4">
    <location>
        <begin position="1339"/>
        <end position="1349"/>
    </location>
</feature>
<feature type="compositionally biased region" description="Low complexity" evidence="4">
    <location>
        <begin position="890"/>
        <end position="899"/>
    </location>
</feature>
<evidence type="ECO:0000313" key="6">
    <source>
        <dbReference type="EMBL" id="THD24853.1"/>
    </source>
</evidence>
<dbReference type="InterPro" id="IPR021906">
    <property type="entry name" value="BAF250/Osa"/>
</dbReference>
<feature type="domain" description="ARID" evidence="5">
    <location>
        <begin position="959"/>
        <end position="1050"/>
    </location>
</feature>
<feature type="compositionally biased region" description="Gly residues" evidence="4">
    <location>
        <begin position="582"/>
        <end position="598"/>
    </location>
</feature>
<dbReference type="GO" id="GO:0045893">
    <property type="term" value="P:positive regulation of DNA-templated transcription"/>
    <property type="evidence" value="ECO:0007669"/>
    <property type="project" value="TreeGrafter"/>
</dbReference>
<dbReference type="GO" id="GO:0006338">
    <property type="term" value="P:chromatin remodeling"/>
    <property type="evidence" value="ECO:0007669"/>
    <property type="project" value="InterPro"/>
</dbReference>
<feature type="compositionally biased region" description="Pro residues" evidence="4">
    <location>
        <begin position="423"/>
        <end position="434"/>
    </location>
</feature>
<keyword evidence="7" id="KW-1185">Reference proteome</keyword>
<feature type="compositionally biased region" description="Low complexity" evidence="4">
    <location>
        <begin position="261"/>
        <end position="270"/>
    </location>
</feature>
<feature type="compositionally biased region" description="Low complexity" evidence="4">
    <location>
        <begin position="1311"/>
        <end position="1325"/>
    </location>
</feature>
<dbReference type="GO" id="GO:0006357">
    <property type="term" value="P:regulation of transcription by RNA polymerase II"/>
    <property type="evidence" value="ECO:0007669"/>
    <property type="project" value="TreeGrafter"/>
</dbReference>
<reference evidence="6" key="1">
    <citation type="submission" date="2019-03" db="EMBL/GenBank/DDBJ databases">
        <title>Improved annotation for the trematode Fasciola hepatica.</title>
        <authorList>
            <person name="Choi Y.-J."/>
            <person name="Martin J."/>
            <person name="Mitreva M."/>
        </authorList>
    </citation>
    <scope>NUCLEOTIDE SEQUENCE [LARGE SCALE GENOMIC DNA]</scope>
</reference>
<feature type="region of interest" description="Disordered" evidence="4">
    <location>
        <begin position="733"/>
        <end position="831"/>
    </location>
</feature>
<dbReference type="GO" id="GO:0035060">
    <property type="term" value="C:brahma complex"/>
    <property type="evidence" value="ECO:0007669"/>
    <property type="project" value="InterPro"/>
</dbReference>
<name>A0A4E0RBG6_FASHE</name>
<dbReference type="Gene3D" id="1.10.150.60">
    <property type="entry name" value="ARID DNA-binding domain"/>
    <property type="match status" value="1"/>
</dbReference>
<dbReference type="Proteomes" id="UP000230066">
    <property type="component" value="Unassembled WGS sequence"/>
</dbReference>
<feature type="region of interest" description="Disordered" evidence="4">
    <location>
        <begin position="1979"/>
        <end position="2019"/>
    </location>
</feature>
<feature type="compositionally biased region" description="Polar residues" evidence="4">
    <location>
        <begin position="1076"/>
        <end position="1088"/>
    </location>
</feature>
<feature type="region of interest" description="Disordered" evidence="4">
    <location>
        <begin position="2484"/>
        <end position="2545"/>
    </location>
</feature>
<dbReference type="SUPFAM" id="SSF46774">
    <property type="entry name" value="ARID-like"/>
    <property type="match status" value="1"/>
</dbReference>
<feature type="compositionally biased region" description="Polar residues" evidence="4">
    <location>
        <begin position="1271"/>
        <end position="1299"/>
    </location>
</feature>
<evidence type="ECO:0000256" key="1">
    <source>
        <dbReference type="ARBA" id="ARBA00004123"/>
    </source>
</evidence>
<keyword evidence="3" id="KW-0539">Nucleus</keyword>
<feature type="compositionally biased region" description="Polar residues" evidence="4">
    <location>
        <begin position="1381"/>
        <end position="1396"/>
    </location>
</feature>
<dbReference type="InterPro" id="IPR033388">
    <property type="entry name" value="BAF250_C"/>
</dbReference>
<feature type="compositionally biased region" description="Low complexity" evidence="4">
    <location>
        <begin position="519"/>
        <end position="540"/>
    </location>
</feature>
<dbReference type="PANTHER" id="PTHR12656">
    <property type="entry name" value="BRG-1 ASSOCIATED FACTOR 250 BAF250"/>
    <property type="match status" value="1"/>
</dbReference>
<feature type="compositionally biased region" description="Low complexity" evidence="4">
    <location>
        <begin position="599"/>
        <end position="623"/>
    </location>
</feature>
<proteinExistence type="predicted"/>